<dbReference type="Pfam" id="PF01797">
    <property type="entry name" value="Y1_Tnp"/>
    <property type="match status" value="1"/>
</dbReference>
<dbReference type="InterPro" id="IPR036515">
    <property type="entry name" value="Transposase_17_sf"/>
</dbReference>
<dbReference type="GO" id="GO:0006313">
    <property type="term" value="P:DNA transposition"/>
    <property type="evidence" value="ECO:0007669"/>
    <property type="project" value="InterPro"/>
</dbReference>
<dbReference type="SMART" id="SM01321">
    <property type="entry name" value="Y1_Tnp"/>
    <property type="match status" value="1"/>
</dbReference>
<comment type="caution">
    <text evidence="2">The sequence shown here is derived from an EMBL/GenBank/DDBJ whole genome shotgun (WGS) entry which is preliminary data.</text>
</comment>
<dbReference type="InterPro" id="IPR002686">
    <property type="entry name" value="Transposase_17"/>
</dbReference>
<dbReference type="EMBL" id="SAXA01000005">
    <property type="protein sequence ID" value="RXQ95624.1"/>
    <property type="molecule type" value="Genomic_DNA"/>
</dbReference>
<dbReference type="AlphaFoldDB" id="A0A4Q1JM55"/>
<keyword evidence="3" id="KW-1185">Reference proteome</keyword>
<accession>A0A4Q1JM55</accession>
<dbReference type="Proteomes" id="UP000289703">
    <property type="component" value="Unassembled WGS sequence"/>
</dbReference>
<reference evidence="2 3" key="1">
    <citation type="submission" date="2019-01" db="EMBL/GenBank/DDBJ databases">
        <title>Ancylomarina salipaludis sp. nov., isolated from a salt marsh.</title>
        <authorList>
            <person name="Yoon J.-H."/>
        </authorList>
    </citation>
    <scope>NUCLEOTIDE SEQUENCE [LARGE SCALE GENOMIC DNA]</scope>
    <source>
        <strain evidence="2 3">SHSM-M15</strain>
    </source>
</reference>
<sequence length="151" mass="17559">MGQSLSKLYVHLTFSTKDRKPDIKEIWELKLYSCISSVFKKYDSPVLTINSVADHVHILFALSKDHALATLVEAVKKESAEWIRSIGNINKDFDWQDGYGAFSVSHFQVDVVTRSIQNQKKHHHNKSYKEEVDEIMEQFGVIEYDASYFWN</sequence>
<protein>
    <submittedName>
        <fullName evidence="2">Transposase</fullName>
    </submittedName>
</protein>
<evidence type="ECO:0000259" key="1">
    <source>
        <dbReference type="SMART" id="SM01321"/>
    </source>
</evidence>
<evidence type="ECO:0000313" key="2">
    <source>
        <dbReference type="EMBL" id="RXQ95624.1"/>
    </source>
</evidence>
<dbReference type="GO" id="GO:0004803">
    <property type="term" value="F:transposase activity"/>
    <property type="evidence" value="ECO:0007669"/>
    <property type="project" value="InterPro"/>
</dbReference>
<dbReference type="RefSeq" id="WP_129253963.1">
    <property type="nucleotide sequence ID" value="NZ_SAXA01000005.1"/>
</dbReference>
<dbReference type="Gene3D" id="3.30.70.1290">
    <property type="entry name" value="Transposase IS200-like"/>
    <property type="match status" value="1"/>
</dbReference>
<dbReference type="OrthoDB" id="9797997at2"/>
<dbReference type="GO" id="GO:0003677">
    <property type="term" value="F:DNA binding"/>
    <property type="evidence" value="ECO:0007669"/>
    <property type="project" value="InterPro"/>
</dbReference>
<name>A0A4Q1JM55_9BACT</name>
<evidence type="ECO:0000313" key="3">
    <source>
        <dbReference type="Proteomes" id="UP000289703"/>
    </source>
</evidence>
<feature type="domain" description="Transposase IS200-like" evidence="1">
    <location>
        <begin position="5"/>
        <end position="119"/>
    </location>
</feature>
<dbReference type="PANTHER" id="PTHR33360:SF2">
    <property type="entry name" value="TRANSPOSASE FOR INSERTION SEQUENCE ELEMENT IS200"/>
    <property type="match status" value="1"/>
</dbReference>
<dbReference type="SUPFAM" id="SSF143422">
    <property type="entry name" value="Transposase IS200-like"/>
    <property type="match status" value="1"/>
</dbReference>
<gene>
    <name evidence="2" type="ORF">EO244_07105</name>
</gene>
<organism evidence="2 3">
    <name type="scientific">Ancylomarina salipaludis</name>
    <dbReference type="NCBI Taxonomy" id="2501299"/>
    <lineage>
        <taxon>Bacteria</taxon>
        <taxon>Pseudomonadati</taxon>
        <taxon>Bacteroidota</taxon>
        <taxon>Bacteroidia</taxon>
        <taxon>Marinilabiliales</taxon>
        <taxon>Marinifilaceae</taxon>
        <taxon>Ancylomarina</taxon>
    </lineage>
</organism>
<proteinExistence type="predicted"/>
<dbReference type="PANTHER" id="PTHR33360">
    <property type="entry name" value="TRANSPOSASE FOR INSERTION SEQUENCE ELEMENT IS200"/>
    <property type="match status" value="1"/>
</dbReference>